<dbReference type="Proteomes" id="UP001597097">
    <property type="component" value="Unassembled WGS sequence"/>
</dbReference>
<dbReference type="EMBL" id="JBHUCM010000070">
    <property type="protein sequence ID" value="MFD1546930.1"/>
    <property type="molecule type" value="Genomic_DNA"/>
</dbReference>
<evidence type="ECO:0000313" key="3">
    <source>
        <dbReference type="Proteomes" id="UP001597097"/>
    </source>
</evidence>
<keyword evidence="1" id="KW-0472">Membrane</keyword>
<keyword evidence="1" id="KW-0812">Transmembrane</keyword>
<keyword evidence="1" id="KW-1133">Transmembrane helix</keyword>
<proteinExistence type="predicted"/>
<reference evidence="3" key="1">
    <citation type="journal article" date="2019" name="Int. J. Syst. Evol. Microbiol.">
        <title>The Global Catalogue of Microorganisms (GCM) 10K type strain sequencing project: providing services to taxonomists for standard genome sequencing and annotation.</title>
        <authorList>
            <consortium name="The Broad Institute Genomics Platform"/>
            <consortium name="The Broad Institute Genome Sequencing Center for Infectious Disease"/>
            <person name="Wu L."/>
            <person name="Ma J."/>
        </authorList>
    </citation>
    <scope>NUCLEOTIDE SEQUENCE [LARGE SCALE GENOMIC DNA]</scope>
    <source>
        <strain evidence="3">CGMCC 1.15399</strain>
    </source>
</reference>
<evidence type="ECO:0000256" key="1">
    <source>
        <dbReference type="SAM" id="Phobius"/>
    </source>
</evidence>
<sequence length="73" mass="7661">MTAAQHRFFAVVFALGAVVGIAATAWTAYDLIAKPFTWPHLGATVFGVAVTAVLVVGTRFHRRAAQAGTESTS</sequence>
<gene>
    <name evidence="2" type="ORF">ACFSJ0_58530</name>
</gene>
<feature type="transmembrane region" description="Helical" evidence="1">
    <location>
        <begin position="37"/>
        <end position="56"/>
    </location>
</feature>
<dbReference type="RefSeq" id="WP_219536663.1">
    <property type="nucleotide sequence ID" value="NZ_JAHKRM010000031.1"/>
</dbReference>
<keyword evidence="3" id="KW-1185">Reference proteome</keyword>
<protein>
    <submittedName>
        <fullName evidence="2">Uncharacterized protein</fullName>
    </submittedName>
</protein>
<name>A0ABW4GWD0_9ACTN</name>
<organism evidence="2 3">
    <name type="scientific">Nonomuraea guangzhouensis</name>
    <dbReference type="NCBI Taxonomy" id="1291555"/>
    <lineage>
        <taxon>Bacteria</taxon>
        <taxon>Bacillati</taxon>
        <taxon>Actinomycetota</taxon>
        <taxon>Actinomycetes</taxon>
        <taxon>Streptosporangiales</taxon>
        <taxon>Streptosporangiaceae</taxon>
        <taxon>Nonomuraea</taxon>
    </lineage>
</organism>
<accession>A0ABW4GWD0</accession>
<evidence type="ECO:0000313" key="2">
    <source>
        <dbReference type="EMBL" id="MFD1546930.1"/>
    </source>
</evidence>
<comment type="caution">
    <text evidence="2">The sequence shown here is derived from an EMBL/GenBank/DDBJ whole genome shotgun (WGS) entry which is preliminary data.</text>
</comment>